<feature type="coiled-coil region" evidence="1">
    <location>
        <begin position="112"/>
        <end position="139"/>
    </location>
</feature>
<dbReference type="Proteomes" id="UP000307169">
    <property type="component" value="Unassembled WGS sequence"/>
</dbReference>
<organism evidence="4 5">
    <name type="scientific">Wallemia mellicola</name>
    <dbReference type="NCBI Taxonomy" id="1708541"/>
    <lineage>
        <taxon>Eukaryota</taxon>
        <taxon>Fungi</taxon>
        <taxon>Dikarya</taxon>
        <taxon>Basidiomycota</taxon>
        <taxon>Wallemiomycotina</taxon>
        <taxon>Wallemiomycetes</taxon>
        <taxon>Wallemiales</taxon>
        <taxon>Wallemiaceae</taxon>
        <taxon>Wallemia</taxon>
    </lineage>
</organism>
<feature type="compositionally biased region" description="Basic and acidic residues" evidence="2">
    <location>
        <begin position="192"/>
        <end position="209"/>
    </location>
</feature>
<dbReference type="Gene3D" id="1.10.287.110">
    <property type="entry name" value="DnaJ domain"/>
    <property type="match status" value="1"/>
</dbReference>
<dbReference type="GO" id="GO:0031072">
    <property type="term" value="F:heat shock protein binding"/>
    <property type="evidence" value="ECO:0007669"/>
    <property type="project" value="TreeGrafter"/>
</dbReference>
<evidence type="ECO:0000313" key="5">
    <source>
        <dbReference type="Proteomes" id="UP000307169"/>
    </source>
</evidence>
<dbReference type="InterPro" id="IPR056453">
    <property type="entry name" value="HTH_DNAJC9"/>
</dbReference>
<dbReference type="CDD" id="cd06257">
    <property type="entry name" value="DnaJ"/>
    <property type="match status" value="1"/>
</dbReference>
<dbReference type="PROSITE" id="PS50076">
    <property type="entry name" value="DNAJ_2"/>
    <property type="match status" value="1"/>
</dbReference>
<accession>A0A4T0P572</accession>
<gene>
    <name evidence="4" type="ORF">E3Q17_00587</name>
</gene>
<dbReference type="Pfam" id="PF23302">
    <property type="entry name" value="HTH_DNAJC9"/>
    <property type="match status" value="1"/>
</dbReference>
<dbReference type="InterPro" id="IPR001623">
    <property type="entry name" value="DnaJ_domain"/>
</dbReference>
<feature type="region of interest" description="Disordered" evidence="2">
    <location>
        <begin position="254"/>
        <end position="308"/>
    </location>
</feature>
<feature type="domain" description="J" evidence="3">
    <location>
        <begin position="15"/>
        <end position="81"/>
    </location>
</feature>
<keyword evidence="1" id="KW-0175">Coiled coil</keyword>
<evidence type="ECO:0000259" key="3">
    <source>
        <dbReference type="PROSITE" id="PS50076"/>
    </source>
</evidence>
<dbReference type="InterPro" id="IPR052594">
    <property type="entry name" value="J_domain-containing_protein"/>
</dbReference>
<dbReference type="InterPro" id="IPR018253">
    <property type="entry name" value="DnaJ_domain_CS"/>
</dbReference>
<dbReference type="GO" id="GO:0005737">
    <property type="term" value="C:cytoplasm"/>
    <property type="evidence" value="ECO:0007669"/>
    <property type="project" value="TreeGrafter"/>
</dbReference>
<dbReference type="Pfam" id="PF00226">
    <property type="entry name" value="DnaJ"/>
    <property type="match status" value="1"/>
</dbReference>
<comment type="caution">
    <text evidence="4">The sequence shown here is derived from an EMBL/GenBank/DDBJ whole genome shotgun (WGS) entry which is preliminary data.</text>
</comment>
<feature type="compositionally biased region" description="Basic residues" evidence="2">
    <location>
        <begin position="296"/>
        <end position="308"/>
    </location>
</feature>
<reference evidence="4 5" key="1">
    <citation type="submission" date="2019-03" db="EMBL/GenBank/DDBJ databases">
        <title>Sequencing 25 genomes of Wallemia mellicola.</title>
        <authorList>
            <person name="Gostincar C."/>
        </authorList>
    </citation>
    <scope>NUCLEOTIDE SEQUENCE [LARGE SCALE GENOMIC DNA]</scope>
    <source>
        <strain evidence="4 5">EXF-1262</strain>
    </source>
</reference>
<dbReference type="SMART" id="SM00271">
    <property type="entry name" value="DnaJ"/>
    <property type="match status" value="1"/>
</dbReference>
<evidence type="ECO:0000256" key="1">
    <source>
        <dbReference type="SAM" id="Coils"/>
    </source>
</evidence>
<feature type="compositionally biased region" description="Basic and acidic residues" evidence="2">
    <location>
        <begin position="286"/>
        <end position="295"/>
    </location>
</feature>
<feature type="compositionally biased region" description="Acidic residues" evidence="2">
    <location>
        <begin position="210"/>
        <end position="225"/>
    </location>
</feature>
<dbReference type="PROSITE" id="PS00636">
    <property type="entry name" value="DNAJ_1"/>
    <property type="match status" value="1"/>
</dbReference>
<dbReference type="PANTHER" id="PTHR44144:SF1">
    <property type="entry name" value="DNAJ HOMOLOG SUBFAMILY C MEMBER 9"/>
    <property type="match status" value="1"/>
</dbReference>
<dbReference type="EMBL" id="SPRH01000004">
    <property type="protein sequence ID" value="TIC04227.1"/>
    <property type="molecule type" value="Genomic_DNA"/>
</dbReference>
<protein>
    <submittedName>
        <fullName evidence="4">DnaJ-domain-containing protein</fullName>
    </submittedName>
</protein>
<dbReference type="PRINTS" id="PR00625">
    <property type="entry name" value="JDOMAIN"/>
</dbReference>
<evidence type="ECO:0000256" key="2">
    <source>
        <dbReference type="SAM" id="MobiDB-lite"/>
    </source>
</evidence>
<dbReference type="SUPFAM" id="SSF46565">
    <property type="entry name" value="Chaperone J-domain"/>
    <property type="match status" value="1"/>
</dbReference>
<dbReference type="InterPro" id="IPR036869">
    <property type="entry name" value="J_dom_sf"/>
</dbReference>
<feature type="region of interest" description="Disordered" evidence="2">
    <location>
        <begin position="189"/>
        <end position="225"/>
    </location>
</feature>
<dbReference type="GO" id="GO:0005634">
    <property type="term" value="C:nucleus"/>
    <property type="evidence" value="ECO:0007669"/>
    <property type="project" value="TreeGrafter"/>
</dbReference>
<dbReference type="PANTHER" id="PTHR44144">
    <property type="entry name" value="DNAJ HOMOLOG SUBFAMILY C MEMBER 9"/>
    <property type="match status" value="1"/>
</dbReference>
<name>A0A4T0P572_9BASI</name>
<feature type="compositionally biased region" description="Acidic residues" evidence="2">
    <location>
        <begin position="276"/>
        <end position="285"/>
    </location>
</feature>
<proteinExistence type="predicted"/>
<sequence length="308" mass="35191">MDDPINTIFGENPPNLYTVLGLKQDDKPSTFDIKKSYHKLALQHHPDKDPSADASERFQKVSFAYAVLSDEGKRSKYDKTGRTSDLGIEINEDFTWDDYFNEQFERVTWEALAEDRKRYQGSEDELNDLKRAYEECDGDLDQIFSQIPHSSILDDEDRFIDIIKAEIDKGALPKNKKFDKSITGVARKSRTKKAEKEADEAEQLRRELELGSDFEEVEGEDEDDSALAKLISARGDKRQTGLDGLVSALEEKYAKPKKNKGKGKEVTNMKKRIASESDEEEPTEEEFQKAQEKLKKSSKSSKSKKQKS</sequence>
<dbReference type="AlphaFoldDB" id="A0A4T0P572"/>
<evidence type="ECO:0000313" key="4">
    <source>
        <dbReference type="EMBL" id="TIC04227.1"/>
    </source>
</evidence>